<dbReference type="AlphaFoldDB" id="A0A0A8ZM23"/>
<reference evidence="1" key="2">
    <citation type="journal article" date="2015" name="Data Brief">
        <title>Shoot transcriptome of the giant reed, Arundo donax.</title>
        <authorList>
            <person name="Barrero R.A."/>
            <person name="Guerrero F.D."/>
            <person name="Moolhuijzen P."/>
            <person name="Goolsby J.A."/>
            <person name="Tidwell J."/>
            <person name="Bellgard S.E."/>
            <person name="Bellgard M.I."/>
        </authorList>
    </citation>
    <scope>NUCLEOTIDE SEQUENCE</scope>
    <source>
        <tissue evidence="1">Shoot tissue taken approximately 20 cm above the soil surface</tissue>
    </source>
</reference>
<proteinExistence type="predicted"/>
<sequence>MGGKLIRPAIGPSSLSNKSGFCMVSKPAR</sequence>
<protein>
    <submittedName>
        <fullName evidence="1">Uncharacterized protein</fullName>
    </submittedName>
</protein>
<dbReference type="EMBL" id="GBRH01257441">
    <property type="protein sequence ID" value="JAD40454.1"/>
    <property type="molecule type" value="Transcribed_RNA"/>
</dbReference>
<organism evidence="1">
    <name type="scientific">Arundo donax</name>
    <name type="common">Giant reed</name>
    <name type="synonym">Donax arundinaceus</name>
    <dbReference type="NCBI Taxonomy" id="35708"/>
    <lineage>
        <taxon>Eukaryota</taxon>
        <taxon>Viridiplantae</taxon>
        <taxon>Streptophyta</taxon>
        <taxon>Embryophyta</taxon>
        <taxon>Tracheophyta</taxon>
        <taxon>Spermatophyta</taxon>
        <taxon>Magnoliopsida</taxon>
        <taxon>Liliopsida</taxon>
        <taxon>Poales</taxon>
        <taxon>Poaceae</taxon>
        <taxon>PACMAD clade</taxon>
        <taxon>Arundinoideae</taxon>
        <taxon>Arundineae</taxon>
        <taxon>Arundo</taxon>
    </lineage>
</organism>
<evidence type="ECO:0000313" key="1">
    <source>
        <dbReference type="EMBL" id="JAD40454.1"/>
    </source>
</evidence>
<name>A0A0A8ZM23_ARUDO</name>
<accession>A0A0A8ZM23</accession>
<reference evidence="1" key="1">
    <citation type="submission" date="2014-09" db="EMBL/GenBank/DDBJ databases">
        <authorList>
            <person name="Magalhaes I.L.F."/>
            <person name="Oliveira U."/>
            <person name="Santos F.R."/>
            <person name="Vidigal T.H.D.A."/>
            <person name="Brescovit A.D."/>
            <person name="Santos A.J."/>
        </authorList>
    </citation>
    <scope>NUCLEOTIDE SEQUENCE</scope>
    <source>
        <tissue evidence="1">Shoot tissue taken approximately 20 cm above the soil surface</tissue>
    </source>
</reference>